<evidence type="ECO:0000256" key="17">
    <source>
        <dbReference type="PIRNR" id="PIRNR000641"/>
    </source>
</evidence>
<dbReference type="InterPro" id="IPR001480">
    <property type="entry name" value="Bulb-type_lectin_dom"/>
</dbReference>
<evidence type="ECO:0000256" key="2">
    <source>
        <dbReference type="ARBA" id="ARBA00022527"/>
    </source>
</evidence>
<evidence type="ECO:0000313" key="27">
    <source>
        <dbReference type="Proteomes" id="UP001054821"/>
    </source>
</evidence>
<sequence length="766" mass="85813">MEVPKFLIILLLAATIASSEARLSSLRQGSSLKVEEESDFLVSPNGTFSSGFYKVDTNASCYSIWFTNSVNKTVVWMANRDKPVSRRVSKLTLHRNGNLVLTDGVGSIVWSTNTFPDAGVEAQLLETGNLVLINQEKMIIWQSFDSPTDTLLPSQRLVKNTTLVSVRSQGTYLSGFYNFRFYDNNVLYLIYSGPLFSSVYFPKQDKTVFDFKRTPYNSSKVAILDEAGQFISSDDFMFNASDYGIGPKRRLTMDYDGILRLYSLDESTGLWEMSWLPDGVDACLVHGLCGAYGICTYKPQPTCSCPYGFSLNDSSDGSKGCSPLFNLSNDATKSDFMVLPNTDYYGYDMETYASGISFRACRNACLTDSRCKGFGYALDGKGQCFLSKDEVITKLETYDLNCSAAQVSLKTGDLEVEKSNKNRYMVYLVGFVSSFAIIEAICIGLTWWYAFRKHAHEEFVNMGDIALAMGFKRFTYAELKRATNGFKQEVGKGGFGTVYKGVLDERVVAVKRLDGILQGDAEFWAEVSVIGNINHRNLVKLWGFCADNKHKLLVYEYLENGSLDKILFTSDGELGLEQRYNIALGTAKGLSYLHEECLEWVLHCDVKPQNILLDDHLEPKVADFGMSKLFKDIHGIRDIDGMGFSKVWGTRGYMAPEWMMNLKIDAKADVYSYGIVLLELLSGKSASILISALAKEYIECNQLARCVTEKIRKEGLEEVIDPRLLPESDNKKLERLMKVGLLCAQDDRSARPAMSKVVELLLEKDE</sequence>
<dbReference type="PROSITE" id="PS00107">
    <property type="entry name" value="PROTEIN_KINASE_ATP"/>
    <property type="match status" value="1"/>
</dbReference>
<dbReference type="Gene3D" id="2.90.10.10">
    <property type="entry name" value="Bulb-type lectin domain"/>
    <property type="match status" value="1"/>
</dbReference>
<evidence type="ECO:0000256" key="13">
    <source>
        <dbReference type="ARBA" id="ARBA00023170"/>
    </source>
</evidence>
<dbReference type="PROSITE" id="PS50026">
    <property type="entry name" value="EGF_3"/>
    <property type="match status" value="1"/>
</dbReference>
<keyword evidence="14" id="KW-0325">Glycoprotein</keyword>
<name>A0AAD4YYX0_PRUDU</name>
<evidence type="ECO:0000259" key="23">
    <source>
        <dbReference type="PROSITE" id="PS50026"/>
    </source>
</evidence>
<dbReference type="InterPro" id="IPR036426">
    <property type="entry name" value="Bulb-type_lectin_dom_sf"/>
</dbReference>
<comment type="catalytic activity">
    <reaction evidence="15 17">
        <text>L-threonyl-[protein] + ATP = O-phospho-L-threonyl-[protein] + ADP + H(+)</text>
        <dbReference type="Rhea" id="RHEA:46608"/>
        <dbReference type="Rhea" id="RHEA-COMP:11060"/>
        <dbReference type="Rhea" id="RHEA-COMP:11605"/>
        <dbReference type="ChEBI" id="CHEBI:15378"/>
        <dbReference type="ChEBI" id="CHEBI:30013"/>
        <dbReference type="ChEBI" id="CHEBI:30616"/>
        <dbReference type="ChEBI" id="CHEBI:61977"/>
        <dbReference type="ChEBI" id="CHEBI:456216"/>
        <dbReference type="EC" id="2.7.11.1"/>
    </reaction>
</comment>
<feature type="domain" description="EGF-like" evidence="23">
    <location>
        <begin position="279"/>
        <end position="315"/>
    </location>
</feature>
<evidence type="ECO:0000256" key="3">
    <source>
        <dbReference type="ARBA" id="ARBA00022536"/>
    </source>
</evidence>
<feature type="domain" description="Apple" evidence="25">
    <location>
        <begin position="321"/>
        <end position="402"/>
    </location>
</feature>
<feature type="transmembrane region" description="Helical" evidence="20">
    <location>
        <begin position="424"/>
        <end position="450"/>
    </location>
</feature>
<dbReference type="PROSITE" id="PS00108">
    <property type="entry name" value="PROTEIN_KINASE_ST"/>
    <property type="match status" value="1"/>
</dbReference>
<dbReference type="SMART" id="SM00220">
    <property type="entry name" value="S_TKc"/>
    <property type="match status" value="1"/>
</dbReference>
<evidence type="ECO:0000256" key="1">
    <source>
        <dbReference type="ARBA" id="ARBA00004479"/>
    </source>
</evidence>
<comment type="subcellular location">
    <subcellularLocation>
        <location evidence="1">Membrane</location>
        <topology evidence="1">Single-pass type I membrane protein</topology>
    </subcellularLocation>
</comment>
<dbReference type="Proteomes" id="UP001054821">
    <property type="component" value="Chromosome 6"/>
</dbReference>
<proteinExistence type="inferred from homology"/>
<evidence type="ECO:0000256" key="7">
    <source>
        <dbReference type="ARBA" id="ARBA00022741"/>
    </source>
</evidence>
<organism evidence="26 27">
    <name type="scientific">Prunus dulcis</name>
    <name type="common">Almond</name>
    <name type="synonym">Amygdalus dulcis</name>
    <dbReference type="NCBI Taxonomy" id="3755"/>
    <lineage>
        <taxon>Eukaryota</taxon>
        <taxon>Viridiplantae</taxon>
        <taxon>Streptophyta</taxon>
        <taxon>Embryophyta</taxon>
        <taxon>Tracheophyta</taxon>
        <taxon>Spermatophyta</taxon>
        <taxon>Magnoliopsida</taxon>
        <taxon>eudicotyledons</taxon>
        <taxon>Gunneridae</taxon>
        <taxon>Pentapetalae</taxon>
        <taxon>rosids</taxon>
        <taxon>fabids</taxon>
        <taxon>Rosales</taxon>
        <taxon>Rosaceae</taxon>
        <taxon>Amygdaloideae</taxon>
        <taxon>Amygdaleae</taxon>
        <taxon>Prunus</taxon>
    </lineage>
</organism>
<evidence type="ECO:0000313" key="26">
    <source>
        <dbReference type="EMBL" id="KAI5325733.1"/>
    </source>
</evidence>
<feature type="binding site" evidence="19">
    <location>
        <position position="511"/>
    </location>
    <ligand>
        <name>ATP</name>
        <dbReference type="ChEBI" id="CHEBI:30616"/>
    </ligand>
</feature>
<accession>A0AAD4YYX0</accession>
<evidence type="ECO:0000256" key="19">
    <source>
        <dbReference type="PROSITE-ProRule" id="PRU10141"/>
    </source>
</evidence>
<evidence type="ECO:0000256" key="21">
    <source>
        <dbReference type="SAM" id="SignalP"/>
    </source>
</evidence>
<keyword evidence="5 20" id="KW-0812">Transmembrane</keyword>
<dbReference type="InterPro" id="IPR000719">
    <property type="entry name" value="Prot_kinase_dom"/>
</dbReference>
<dbReference type="FunFam" id="2.90.10.10:FF:000006">
    <property type="entry name" value="Serine/threonine-protein kinase"/>
    <property type="match status" value="1"/>
</dbReference>
<dbReference type="Gene3D" id="1.10.510.10">
    <property type="entry name" value="Transferase(Phosphotransferase) domain 1"/>
    <property type="match status" value="1"/>
</dbReference>
<dbReference type="PIRSF" id="PIRSF000641">
    <property type="entry name" value="SRK"/>
    <property type="match status" value="1"/>
</dbReference>
<dbReference type="PROSITE" id="PS50011">
    <property type="entry name" value="PROTEIN_KINASE_DOM"/>
    <property type="match status" value="1"/>
</dbReference>
<dbReference type="GO" id="GO:0005524">
    <property type="term" value="F:ATP binding"/>
    <property type="evidence" value="ECO:0007669"/>
    <property type="project" value="UniProtKB-UniRule"/>
</dbReference>
<evidence type="ECO:0000256" key="18">
    <source>
        <dbReference type="PROSITE-ProRule" id="PRU00076"/>
    </source>
</evidence>
<dbReference type="InterPro" id="IPR000858">
    <property type="entry name" value="S_locus_glycoprot_dom"/>
</dbReference>
<dbReference type="InterPro" id="IPR008271">
    <property type="entry name" value="Ser/Thr_kinase_AS"/>
</dbReference>
<keyword evidence="27" id="KW-1185">Reference proteome</keyword>
<evidence type="ECO:0000259" key="22">
    <source>
        <dbReference type="PROSITE" id="PS50011"/>
    </source>
</evidence>
<evidence type="ECO:0000256" key="12">
    <source>
        <dbReference type="ARBA" id="ARBA00023157"/>
    </source>
</evidence>
<dbReference type="GO" id="GO:0004674">
    <property type="term" value="F:protein serine/threonine kinase activity"/>
    <property type="evidence" value="ECO:0007669"/>
    <property type="project" value="UniProtKB-KW"/>
</dbReference>
<keyword evidence="2 17" id="KW-0723">Serine/threonine-protein kinase</keyword>
<feature type="chain" id="PRO_5041953329" description="Receptor-like serine/threonine-protein kinase" evidence="21">
    <location>
        <begin position="22"/>
        <end position="766"/>
    </location>
</feature>
<feature type="domain" description="Bulb-type lectin" evidence="24">
    <location>
        <begin position="17"/>
        <end position="145"/>
    </location>
</feature>
<keyword evidence="3 18" id="KW-0245">EGF-like domain</keyword>
<dbReference type="Pfam" id="PF01453">
    <property type="entry name" value="B_lectin"/>
    <property type="match status" value="1"/>
</dbReference>
<dbReference type="SUPFAM" id="SSF56112">
    <property type="entry name" value="Protein kinase-like (PK-like)"/>
    <property type="match status" value="1"/>
</dbReference>
<keyword evidence="9 17" id="KW-0067">ATP-binding</keyword>
<dbReference type="PROSITE" id="PS50927">
    <property type="entry name" value="BULB_LECTIN"/>
    <property type="match status" value="1"/>
</dbReference>
<dbReference type="GO" id="GO:0048544">
    <property type="term" value="P:recognition of pollen"/>
    <property type="evidence" value="ECO:0007669"/>
    <property type="project" value="InterPro"/>
</dbReference>
<evidence type="ECO:0000259" key="25">
    <source>
        <dbReference type="PROSITE" id="PS50948"/>
    </source>
</evidence>
<evidence type="ECO:0000256" key="6">
    <source>
        <dbReference type="ARBA" id="ARBA00022729"/>
    </source>
</evidence>
<keyword evidence="11 20" id="KW-0472">Membrane</keyword>
<dbReference type="FunFam" id="1.10.510.10:FF:000537">
    <property type="entry name" value="Putative receptor-like protein kinase"/>
    <property type="match status" value="1"/>
</dbReference>
<keyword evidence="12" id="KW-1015">Disulfide bond</keyword>
<comment type="caution">
    <text evidence="26">The sequence shown here is derived from an EMBL/GenBank/DDBJ whole genome shotgun (WGS) entry which is preliminary data.</text>
</comment>
<comment type="catalytic activity">
    <reaction evidence="16 17">
        <text>L-seryl-[protein] + ATP = O-phospho-L-seryl-[protein] + ADP + H(+)</text>
        <dbReference type="Rhea" id="RHEA:17989"/>
        <dbReference type="Rhea" id="RHEA-COMP:9863"/>
        <dbReference type="Rhea" id="RHEA-COMP:11604"/>
        <dbReference type="ChEBI" id="CHEBI:15378"/>
        <dbReference type="ChEBI" id="CHEBI:29999"/>
        <dbReference type="ChEBI" id="CHEBI:30616"/>
        <dbReference type="ChEBI" id="CHEBI:83421"/>
        <dbReference type="ChEBI" id="CHEBI:456216"/>
        <dbReference type="EC" id="2.7.11.1"/>
    </reaction>
</comment>
<evidence type="ECO:0000256" key="20">
    <source>
        <dbReference type="SAM" id="Phobius"/>
    </source>
</evidence>
<keyword evidence="6 21" id="KW-0732">Signal</keyword>
<dbReference type="Gene3D" id="3.30.200.20">
    <property type="entry name" value="Phosphorylase Kinase, domain 1"/>
    <property type="match status" value="1"/>
</dbReference>
<dbReference type="InterPro" id="IPR017441">
    <property type="entry name" value="Protein_kinase_ATP_BS"/>
</dbReference>
<keyword evidence="8 17" id="KW-0418">Kinase</keyword>
<dbReference type="AlphaFoldDB" id="A0AAD4YYX0"/>
<dbReference type="Pfam" id="PF00024">
    <property type="entry name" value="PAN_1"/>
    <property type="match status" value="1"/>
</dbReference>
<evidence type="ECO:0000256" key="11">
    <source>
        <dbReference type="ARBA" id="ARBA00023136"/>
    </source>
</evidence>
<dbReference type="PANTHER" id="PTHR47974">
    <property type="entry name" value="OS07G0415500 PROTEIN"/>
    <property type="match status" value="1"/>
</dbReference>
<evidence type="ECO:0000256" key="9">
    <source>
        <dbReference type="ARBA" id="ARBA00022840"/>
    </source>
</evidence>
<dbReference type="GO" id="GO:0016020">
    <property type="term" value="C:membrane"/>
    <property type="evidence" value="ECO:0007669"/>
    <property type="project" value="UniProtKB-SubCell"/>
</dbReference>
<dbReference type="InterPro" id="IPR024171">
    <property type="entry name" value="SRK-like_kinase"/>
</dbReference>
<dbReference type="Pfam" id="PF00954">
    <property type="entry name" value="S_locus_glycop"/>
    <property type="match status" value="1"/>
</dbReference>
<keyword evidence="7 17" id="KW-0547">Nucleotide-binding</keyword>
<evidence type="ECO:0000256" key="8">
    <source>
        <dbReference type="ARBA" id="ARBA00022777"/>
    </source>
</evidence>
<evidence type="ECO:0000256" key="16">
    <source>
        <dbReference type="ARBA" id="ARBA00048679"/>
    </source>
</evidence>
<evidence type="ECO:0000256" key="14">
    <source>
        <dbReference type="ARBA" id="ARBA00023180"/>
    </source>
</evidence>
<dbReference type="SMART" id="SM00108">
    <property type="entry name" value="B_lectin"/>
    <property type="match status" value="1"/>
</dbReference>
<evidence type="ECO:0000256" key="4">
    <source>
        <dbReference type="ARBA" id="ARBA00022679"/>
    </source>
</evidence>
<dbReference type="CDD" id="cd00028">
    <property type="entry name" value="B_lectin"/>
    <property type="match status" value="1"/>
</dbReference>
<feature type="signal peptide" evidence="21">
    <location>
        <begin position="1"/>
        <end position="21"/>
    </location>
</feature>
<dbReference type="FunFam" id="3.30.200.20:FF:000059">
    <property type="entry name" value="S-receptor-like serine/threonine-protein kinase"/>
    <property type="match status" value="1"/>
</dbReference>
<dbReference type="PANTHER" id="PTHR47974:SF4">
    <property type="entry name" value="RECEPTOR-LIKE SERINE_THREONINE-PROTEIN KINASE"/>
    <property type="match status" value="1"/>
</dbReference>
<dbReference type="PROSITE" id="PS50948">
    <property type="entry name" value="PAN"/>
    <property type="match status" value="1"/>
</dbReference>
<evidence type="ECO:0000256" key="10">
    <source>
        <dbReference type="ARBA" id="ARBA00022989"/>
    </source>
</evidence>
<dbReference type="InterPro" id="IPR000742">
    <property type="entry name" value="EGF"/>
</dbReference>
<comment type="caution">
    <text evidence="18">Lacks conserved residue(s) required for the propagation of feature annotation.</text>
</comment>
<gene>
    <name evidence="26" type="ORF">L3X38_034807</name>
</gene>
<evidence type="ECO:0000256" key="15">
    <source>
        <dbReference type="ARBA" id="ARBA00047899"/>
    </source>
</evidence>
<dbReference type="Gene3D" id="3.50.4.10">
    <property type="entry name" value="Hepatocyte Growth Factor"/>
    <property type="match status" value="1"/>
</dbReference>
<comment type="similarity">
    <text evidence="17">Belongs to the protein kinase superfamily. Ser/Thr protein kinase family.</text>
</comment>
<evidence type="ECO:0000256" key="5">
    <source>
        <dbReference type="ARBA" id="ARBA00022692"/>
    </source>
</evidence>
<dbReference type="CDD" id="cd14066">
    <property type="entry name" value="STKc_IRAK"/>
    <property type="match status" value="1"/>
</dbReference>
<dbReference type="EMBL" id="JAJFAZ020000006">
    <property type="protein sequence ID" value="KAI5325733.1"/>
    <property type="molecule type" value="Genomic_DNA"/>
</dbReference>
<feature type="domain" description="Protein kinase" evidence="22">
    <location>
        <begin position="484"/>
        <end position="766"/>
    </location>
</feature>
<dbReference type="InterPro" id="IPR003609">
    <property type="entry name" value="Pan_app"/>
</dbReference>
<evidence type="ECO:0000259" key="24">
    <source>
        <dbReference type="PROSITE" id="PS50927"/>
    </source>
</evidence>
<keyword evidence="4 17" id="KW-0808">Transferase</keyword>
<dbReference type="Pfam" id="PF00069">
    <property type="entry name" value="Pkinase"/>
    <property type="match status" value="1"/>
</dbReference>
<reference evidence="26 27" key="1">
    <citation type="journal article" date="2022" name="G3 (Bethesda)">
        <title>Whole-genome sequence and methylome profiling of the almond [Prunus dulcis (Mill.) D.A. Webb] cultivar 'Nonpareil'.</title>
        <authorList>
            <person name="D'Amico-Willman K.M."/>
            <person name="Ouma W.Z."/>
            <person name="Meulia T."/>
            <person name="Sideli G.M."/>
            <person name="Gradziel T.M."/>
            <person name="Fresnedo-Ramirez J."/>
        </authorList>
    </citation>
    <scope>NUCLEOTIDE SEQUENCE [LARGE SCALE GENOMIC DNA]</scope>
    <source>
        <strain evidence="26">Clone GOH B32 T37-40</strain>
    </source>
</reference>
<keyword evidence="13" id="KW-0675">Receptor</keyword>
<dbReference type="InterPro" id="IPR011009">
    <property type="entry name" value="Kinase-like_dom_sf"/>
</dbReference>
<dbReference type="EC" id="2.7.11.1" evidence="17"/>
<keyword evidence="10 20" id="KW-1133">Transmembrane helix</keyword>
<protein>
    <recommendedName>
        <fullName evidence="17">Receptor-like serine/threonine-protein kinase</fullName>
        <ecNumber evidence="17">2.7.11.1</ecNumber>
    </recommendedName>
</protein>
<dbReference type="SUPFAM" id="SSF51110">
    <property type="entry name" value="alpha-D-mannose-specific plant lectins"/>
    <property type="match status" value="1"/>
</dbReference>